<sequence>MIEIIQGLPDKVVAVRLSGVVKGEDYDNILAPAIEEKLKDYEKIRLLYQLGPDFEKFSREAMWEDAKLDMQNFTSFEKIAVVSNVEWMITAMELFKHVIPGQVKTYSNEELTEAKDWISK</sequence>
<proteinExistence type="predicted"/>
<reference evidence="1 2" key="1">
    <citation type="submission" date="2020-06" db="EMBL/GenBank/DDBJ databases">
        <title>Methanolobus halotolerans sp. nov., isolated from a saline lake Tus in Siberia.</title>
        <authorList>
            <person name="Shen Y."/>
            <person name="Chen S.-C."/>
            <person name="Lai M.-C."/>
            <person name="Huang H.-H."/>
            <person name="Chiu H.-H."/>
            <person name="Tang S.-L."/>
            <person name="Rogozin D.Y."/>
            <person name="Degermendzhy A.G."/>
        </authorList>
    </citation>
    <scope>NUCLEOTIDE SEQUENCE [LARGE SCALE GENOMIC DNA]</scope>
    <source>
        <strain evidence="1 2">DSM 21339</strain>
    </source>
</reference>
<dbReference type="GeneID" id="55822044"/>
<dbReference type="InterPro" id="IPR036513">
    <property type="entry name" value="STAS_dom_sf"/>
</dbReference>
<dbReference type="InterPro" id="IPR038396">
    <property type="entry name" value="SpoIIAA-like_sf"/>
</dbReference>
<dbReference type="InterPro" id="IPR021866">
    <property type="entry name" value="SpoIIAA-like"/>
</dbReference>
<dbReference type="Proteomes" id="UP000509594">
    <property type="component" value="Chromosome"/>
</dbReference>
<accession>A0A7D5E7D5</accession>
<protein>
    <submittedName>
        <fullName evidence="1">STAS/SEC14 domain-containing protein</fullName>
    </submittedName>
</protein>
<name>A0A7D5E7D5_9EURY</name>
<dbReference type="Gene3D" id="3.40.50.10600">
    <property type="entry name" value="SpoIIaa-like domains"/>
    <property type="match status" value="1"/>
</dbReference>
<evidence type="ECO:0000313" key="1">
    <source>
        <dbReference type="EMBL" id="QLC50573.1"/>
    </source>
</evidence>
<dbReference type="KEGG" id="mzi:HWN40_10175"/>
<keyword evidence="2" id="KW-1185">Reference proteome</keyword>
<gene>
    <name evidence="1" type="ORF">HWN40_10175</name>
</gene>
<dbReference type="EMBL" id="CP058215">
    <property type="protein sequence ID" value="QLC50573.1"/>
    <property type="molecule type" value="Genomic_DNA"/>
</dbReference>
<dbReference type="OrthoDB" id="132342at2157"/>
<dbReference type="SUPFAM" id="SSF52091">
    <property type="entry name" value="SpoIIaa-like"/>
    <property type="match status" value="1"/>
</dbReference>
<dbReference type="AlphaFoldDB" id="A0A7D5E7D5"/>
<dbReference type="RefSeq" id="WP_176965629.1">
    <property type="nucleotide sequence ID" value="NZ_CP058215.1"/>
</dbReference>
<dbReference type="Pfam" id="PF11964">
    <property type="entry name" value="SpoIIAA-like"/>
    <property type="match status" value="1"/>
</dbReference>
<evidence type="ECO:0000313" key="2">
    <source>
        <dbReference type="Proteomes" id="UP000509594"/>
    </source>
</evidence>
<organism evidence="1 2">
    <name type="scientific">Methanolobus zinderi</name>
    <dbReference type="NCBI Taxonomy" id="536044"/>
    <lineage>
        <taxon>Archaea</taxon>
        <taxon>Methanobacteriati</taxon>
        <taxon>Methanobacteriota</taxon>
        <taxon>Stenosarchaea group</taxon>
        <taxon>Methanomicrobia</taxon>
        <taxon>Methanosarcinales</taxon>
        <taxon>Methanosarcinaceae</taxon>
        <taxon>Methanolobus</taxon>
    </lineage>
</organism>